<dbReference type="Proteomes" id="UP000236291">
    <property type="component" value="Unassembled WGS sequence"/>
</dbReference>
<organism evidence="2 3">
    <name type="scientific">Trifolium pratense</name>
    <name type="common">Red clover</name>
    <dbReference type="NCBI Taxonomy" id="57577"/>
    <lineage>
        <taxon>Eukaryota</taxon>
        <taxon>Viridiplantae</taxon>
        <taxon>Streptophyta</taxon>
        <taxon>Embryophyta</taxon>
        <taxon>Tracheophyta</taxon>
        <taxon>Spermatophyta</taxon>
        <taxon>Magnoliopsida</taxon>
        <taxon>eudicotyledons</taxon>
        <taxon>Gunneridae</taxon>
        <taxon>Pentapetalae</taxon>
        <taxon>rosids</taxon>
        <taxon>fabids</taxon>
        <taxon>Fabales</taxon>
        <taxon>Fabaceae</taxon>
        <taxon>Papilionoideae</taxon>
        <taxon>50 kb inversion clade</taxon>
        <taxon>NPAAA clade</taxon>
        <taxon>Hologalegina</taxon>
        <taxon>IRL clade</taxon>
        <taxon>Trifolieae</taxon>
        <taxon>Trifolium</taxon>
    </lineage>
</organism>
<evidence type="ECO:0000256" key="1">
    <source>
        <dbReference type="SAM" id="Phobius"/>
    </source>
</evidence>
<gene>
    <name evidence="2" type="ORF">L195_g014226</name>
</gene>
<comment type="caution">
    <text evidence="2">The sequence shown here is derived from an EMBL/GenBank/DDBJ whole genome shotgun (WGS) entry which is preliminary data.</text>
</comment>
<evidence type="ECO:0008006" key="4">
    <source>
        <dbReference type="Google" id="ProtNLM"/>
    </source>
</evidence>
<proteinExistence type="predicted"/>
<evidence type="ECO:0000313" key="3">
    <source>
        <dbReference type="Proteomes" id="UP000236291"/>
    </source>
</evidence>
<evidence type="ECO:0000313" key="2">
    <source>
        <dbReference type="EMBL" id="PNY17482.1"/>
    </source>
</evidence>
<reference evidence="2 3" key="2">
    <citation type="journal article" date="2017" name="Front. Plant Sci.">
        <title>Gene Classification and Mining of Molecular Markers Useful in Red Clover (Trifolium pratense) Breeding.</title>
        <authorList>
            <person name="Istvanek J."/>
            <person name="Dluhosova J."/>
            <person name="Dluhos P."/>
            <person name="Patkova L."/>
            <person name="Nedelnik J."/>
            <person name="Repkova J."/>
        </authorList>
    </citation>
    <scope>NUCLEOTIDE SEQUENCE [LARGE SCALE GENOMIC DNA]</scope>
    <source>
        <strain evidence="3">cv. Tatra</strain>
        <tissue evidence="2">Young leaves</tissue>
    </source>
</reference>
<accession>A0A2K3PQB2</accession>
<keyword evidence="1" id="KW-1133">Transmembrane helix</keyword>
<dbReference type="AlphaFoldDB" id="A0A2K3PQB2"/>
<feature type="transmembrane region" description="Helical" evidence="1">
    <location>
        <begin position="36"/>
        <end position="65"/>
    </location>
</feature>
<protein>
    <recommendedName>
        <fullName evidence="4">Transmembrane protein</fullName>
    </recommendedName>
</protein>
<keyword evidence="1" id="KW-0812">Transmembrane</keyword>
<reference evidence="2 3" key="1">
    <citation type="journal article" date="2014" name="Am. J. Bot.">
        <title>Genome assembly and annotation for red clover (Trifolium pratense; Fabaceae).</title>
        <authorList>
            <person name="Istvanek J."/>
            <person name="Jaros M."/>
            <person name="Krenek A."/>
            <person name="Repkova J."/>
        </authorList>
    </citation>
    <scope>NUCLEOTIDE SEQUENCE [LARGE SCALE GENOMIC DNA]</scope>
    <source>
        <strain evidence="3">cv. Tatra</strain>
        <tissue evidence="2">Young leaves</tissue>
    </source>
</reference>
<keyword evidence="1" id="KW-0472">Membrane</keyword>
<sequence length="74" mass="8132">MVSRITSSSPACLRPWTTFGVFHHGVFLRRPLCSVVLLPILGVVGCGVMVVLFTPVVCGVMVVPFTPEFLRWSK</sequence>
<dbReference type="EMBL" id="ASHM01009402">
    <property type="protein sequence ID" value="PNY17482.1"/>
    <property type="molecule type" value="Genomic_DNA"/>
</dbReference>
<name>A0A2K3PQB2_TRIPR</name>